<dbReference type="Proteomes" id="UP000054558">
    <property type="component" value="Unassembled WGS sequence"/>
</dbReference>
<evidence type="ECO:0000256" key="1">
    <source>
        <dbReference type="SAM" id="MobiDB-lite"/>
    </source>
</evidence>
<feature type="compositionally biased region" description="Low complexity" evidence="1">
    <location>
        <begin position="504"/>
        <end position="524"/>
    </location>
</feature>
<gene>
    <name evidence="2" type="ORF">KFL_006110070</name>
</gene>
<name>A0A1Y1IH59_KLENI</name>
<feature type="region of interest" description="Disordered" evidence="1">
    <location>
        <begin position="497"/>
        <end position="619"/>
    </location>
</feature>
<feature type="compositionally biased region" description="Polar residues" evidence="1">
    <location>
        <begin position="755"/>
        <end position="769"/>
    </location>
</feature>
<feature type="compositionally biased region" description="Pro residues" evidence="1">
    <location>
        <begin position="147"/>
        <end position="156"/>
    </location>
</feature>
<feature type="compositionally biased region" description="Acidic residues" evidence="1">
    <location>
        <begin position="535"/>
        <end position="547"/>
    </location>
</feature>
<organism evidence="2 3">
    <name type="scientific">Klebsormidium nitens</name>
    <name type="common">Green alga</name>
    <name type="synonym">Ulothrix nitens</name>
    <dbReference type="NCBI Taxonomy" id="105231"/>
    <lineage>
        <taxon>Eukaryota</taxon>
        <taxon>Viridiplantae</taxon>
        <taxon>Streptophyta</taxon>
        <taxon>Klebsormidiophyceae</taxon>
        <taxon>Klebsormidiales</taxon>
        <taxon>Klebsormidiaceae</taxon>
        <taxon>Klebsormidium</taxon>
    </lineage>
</organism>
<accession>A0A1Y1IH59</accession>
<feature type="region of interest" description="Disordered" evidence="1">
    <location>
        <begin position="137"/>
        <end position="219"/>
    </location>
</feature>
<reference evidence="2 3" key="1">
    <citation type="journal article" date="2014" name="Nat. Commun.">
        <title>Klebsormidium flaccidum genome reveals primary factors for plant terrestrial adaptation.</title>
        <authorList>
            <person name="Hori K."/>
            <person name="Maruyama F."/>
            <person name="Fujisawa T."/>
            <person name="Togashi T."/>
            <person name="Yamamoto N."/>
            <person name="Seo M."/>
            <person name="Sato S."/>
            <person name="Yamada T."/>
            <person name="Mori H."/>
            <person name="Tajima N."/>
            <person name="Moriyama T."/>
            <person name="Ikeuchi M."/>
            <person name="Watanabe M."/>
            <person name="Wada H."/>
            <person name="Kobayashi K."/>
            <person name="Saito M."/>
            <person name="Masuda T."/>
            <person name="Sasaki-Sekimoto Y."/>
            <person name="Mashiguchi K."/>
            <person name="Awai K."/>
            <person name="Shimojima M."/>
            <person name="Masuda S."/>
            <person name="Iwai M."/>
            <person name="Nobusawa T."/>
            <person name="Narise T."/>
            <person name="Kondo S."/>
            <person name="Saito H."/>
            <person name="Sato R."/>
            <person name="Murakawa M."/>
            <person name="Ihara Y."/>
            <person name="Oshima-Yamada Y."/>
            <person name="Ohtaka K."/>
            <person name="Satoh M."/>
            <person name="Sonobe K."/>
            <person name="Ishii M."/>
            <person name="Ohtani R."/>
            <person name="Kanamori-Sato M."/>
            <person name="Honoki R."/>
            <person name="Miyazaki D."/>
            <person name="Mochizuki H."/>
            <person name="Umetsu J."/>
            <person name="Higashi K."/>
            <person name="Shibata D."/>
            <person name="Kamiya Y."/>
            <person name="Sato N."/>
            <person name="Nakamura Y."/>
            <person name="Tabata S."/>
            <person name="Ida S."/>
            <person name="Kurokawa K."/>
            <person name="Ohta H."/>
        </authorList>
    </citation>
    <scope>NUCLEOTIDE SEQUENCE [LARGE SCALE GENOMIC DNA]</scope>
    <source>
        <strain evidence="2 3">NIES-2285</strain>
    </source>
</reference>
<feature type="region of interest" description="Disordered" evidence="1">
    <location>
        <begin position="755"/>
        <end position="777"/>
    </location>
</feature>
<dbReference type="SUPFAM" id="SSF50729">
    <property type="entry name" value="PH domain-like"/>
    <property type="match status" value="1"/>
</dbReference>
<evidence type="ECO:0008006" key="4">
    <source>
        <dbReference type="Google" id="ProtNLM"/>
    </source>
</evidence>
<evidence type="ECO:0000313" key="2">
    <source>
        <dbReference type="EMBL" id="GAQ90195.1"/>
    </source>
</evidence>
<keyword evidence="3" id="KW-1185">Reference proteome</keyword>
<dbReference type="AlphaFoldDB" id="A0A1Y1IH59"/>
<feature type="compositionally biased region" description="Low complexity" evidence="1">
    <location>
        <begin position="645"/>
        <end position="660"/>
    </location>
</feature>
<feature type="region of interest" description="Disordered" evidence="1">
    <location>
        <begin position="641"/>
        <end position="713"/>
    </location>
</feature>
<dbReference type="OrthoDB" id="1925582at2759"/>
<proteinExistence type="predicted"/>
<protein>
    <recommendedName>
        <fullName evidence="4">PH domain-containing protein</fullName>
    </recommendedName>
</protein>
<sequence>MQKQHVKRDISVEQVVASGTGLAGMSKEVIRCGPLSRKAKTQLKKDTRWVVLVPGKLLLFKPTLNGLEFQVSAPGTKTVTFEAASLEDLQSWLGAFDQAILAAIYELRDGFKEGPASTARGIVSNAATRASFAAAAAPAEPRAMSDPTPPKPPPMAPVLERSASAVPARGKLEHSEAYNQRPEPLALPPYSAGTPRGFGGTPTEQPVSPAGWRSEPRLGDERTLPQIPMPLPLKSPFLTADAQTPKTPTAFSPRPPLFPTRPFAAVSPGHTDISSQYLPAAKPTSVPTELADLSPEVVAAINAAAAAQAKATADGLVQDLASAETRAAHAEAMYKAIATAEGVASAAKAAAQAASEALAKAEAVSLATETSQRDALAGALARSSRTEQTLANLESAVEAKAAQGKSFAEMLAAAAAARGSSPTIVVNYNSNNTQNNFAGQPAPAVPAPAEAPRPLEPPVITEVVEAPESVPLPAENQAENASPTRNVKAMFTPGWAGVLGKKVPSGGESESGDSSTGTSPPGTGTHRDRRLAEYSDSDAVDSDWDTDSDSHREATPSPPRTVNVPGTYKPGGSLAAQLANRLARKEESAAASESSAGQRSEHVAALPPSPKSPTNPLAARVAQAAAASIIPPPEHFLTAAIETEVPSPVSPSSPMSAASSKGRRRASTSDDFEPSVPLTSAISPAEEPQLLKPSEMRGKAGLGSQRAAEETMTSAFKVSTSATSVAARAEAFQKIVDASAEKAPEMKKTWYSKHVSTSEGVYSPKTQFAQGPPAKRK</sequence>
<evidence type="ECO:0000313" key="3">
    <source>
        <dbReference type="Proteomes" id="UP000054558"/>
    </source>
</evidence>
<dbReference type="EMBL" id="DF237560">
    <property type="protein sequence ID" value="GAQ90195.1"/>
    <property type="molecule type" value="Genomic_DNA"/>
</dbReference>